<reference evidence="1" key="1">
    <citation type="submission" date="2020-05" db="EMBL/GenBank/DDBJ databases">
        <title>Large-scale comparative analyses of tick genomes elucidate their genetic diversity and vector capacities.</title>
        <authorList>
            <person name="Jia N."/>
            <person name="Wang J."/>
            <person name="Shi W."/>
            <person name="Du L."/>
            <person name="Sun Y."/>
            <person name="Zhan W."/>
            <person name="Jiang J."/>
            <person name="Wang Q."/>
            <person name="Zhang B."/>
            <person name="Ji P."/>
            <person name="Sakyi L.B."/>
            <person name="Cui X."/>
            <person name="Yuan T."/>
            <person name="Jiang B."/>
            <person name="Yang W."/>
            <person name="Lam T.T.-Y."/>
            <person name="Chang Q."/>
            <person name="Ding S."/>
            <person name="Wang X."/>
            <person name="Zhu J."/>
            <person name="Ruan X."/>
            <person name="Zhao L."/>
            <person name="Wei J."/>
            <person name="Que T."/>
            <person name="Du C."/>
            <person name="Cheng J."/>
            <person name="Dai P."/>
            <person name="Han X."/>
            <person name="Huang E."/>
            <person name="Gao Y."/>
            <person name="Liu J."/>
            <person name="Shao H."/>
            <person name="Ye R."/>
            <person name="Li L."/>
            <person name="Wei W."/>
            <person name="Wang X."/>
            <person name="Wang C."/>
            <person name="Yang T."/>
            <person name="Huo Q."/>
            <person name="Li W."/>
            <person name="Guo W."/>
            <person name="Chen H."/>
            <person name="Zhou L."/>
            <person name="Ni X."/>
            <person name="Tian J."/>
            <person name="Zhou Y."/>
            <person name="Sheng Y."/>
            <person name="Liu T."/>
            <person name="Pan Y."/>
            <person name="Xia L."/>
            <person name="Li J."/>
            <person name="Zhao F."/>
            <person name="Cao W."/>
        </authorList>
    </citation>
    <scope>NUCLEOTIDE SEQUENCE</scope>
    <source>
        <strain evidence="1">Hyas-2018</strain>
    </source>
</reference>
<organism evidence="1 2">
    <name type="scientific">Hyalomma asiaticum</name>
    <name type="common">Tick</name>
    <dbReference type="NCBI Taxonomy" id="266040"/>
    <lineage>
        <taxon>Eukaryota</taxon>
        <taxon>Metazoa</taxon>
        <taxon>Ecdysozoa</taxon>
        <taxon>Arthropoda</taxon>
        <taxon>Chelicerata</taxon>
        <taxon>Arachnida</taxon>
        <taxon>Acari</taxon>
        <taxon>Parasitiformes</taxon>
        <taxon>Ixodida</taxon>
        <taxon>Ixodoidea</taxon>
        <taxon>Ixodidae</taxon>
        <taxon>Hyalomminae</taxon>
        <taxon>Hyalomma</taxon>
    </lineage>
</organism>
<evidence type="ECO:0000313" key="2">
    <source>
        <dbReference type="Proteomes" id="UP000821845"/>
    </source>
</evidence>
<comment type="caution">
    <text evidence="1">The sequence shown here is derived from an EMBL/GenBank/DDBJ whole genome shotgun (WGS) entry which is preliminary data.</text>
</comment>
<name>A0ACB7RUC9_HYAAI</name>
<sequence>MLKNFFVCAIDYNVERKRIPVSLQAKPDVICPSNLKFEMCVDQAMRESWCLHECMKIMHHLKYLTDVITTPTAFCKDGAAEYSKQVLEGNKWCSISTLFREHFTCGLSFQKEMETHTNFKSDETGKERCATMNAYNECFRKALEASECHPKSAITDTKQYLMELETRDIDYSCEEPGPVLNAGIISTRRSRSLAVERLSLRNDI</sequence>
<dbReference type="EMBL" id="CM023487">
    <property type="protein sequence ID" value="KAH6926110.1"/>
    <property type="molecule type" value="Genomic_DNA"/>
</dbReference>
<gene>
    <name evidence="1" type="ORF">HPB50_014560</name>
</gene>
<proteinExistence type="predicted"/>
<keyword evidence="2" id="KW-1185">Reference proteome</keyword>
<dbReference type="Proteomes" id="UP000821845">
    <property type="component" value="Chromosome 7"/>
</dbReference>
<evidence type="ECO:0000313" key="1">
    <source>
        <dbReference type="EMBL" id="KAH6926110.1"/>
    </source>
</evidence>
<protein>
    <submittedName>
        <fullName evidence="1">Uncharacterized protein</fullName>
    </submittedName>
</protein>
<accession>A0ACB7RUC9</accession>